<dbReference type="PANTHER" id="PTHR31223">
    <property type="entry name" value="LOG FAMILY PROTEIN YJL055W"/>
    <property type="match status" value="1"/>
</dbReference>
<evidence type="ECO:0000313" key="3">
    <source>
        <dbReference type="Proteomes" id="UP000051439"/>
    </source>
</evidence>
<evidence type="ECO:0000313" key="2">
    <source>
        <dbReference type="EMBL" id="KRL21229.1"/>
    </source>
</evidence>
<keyword evidence="3" id="KW-1185">Reference proteome</keyword>
<dbReference type="GO" id="GO:0005829">
    <property type="term" value="C:cytosol"/>
    <property type="evidence" value="ECO:0007669"/>
    <property type="project" value="TreeGrafter"/>
</dbReference>
<evidence type="ECO:0008006" key="4">
    <source>
        <dbReference type="Google" id="ProtNLM"/>
    </source>
</evidence>
<dbReference type="PATRIC" id="fig|1423766.4.peg.836"/>
<dbReference type="Proteomes" id="UP000051439">
    <property type="component" value="Unassembled WGS sequence"/>
</dbReference>
<name>A0A0R1NLF1_9LACO</name>
<dbReference type="EMBL" id="AZEB01000016">
    <property type="protein sequence ID" value="KRL21229.1"/>
    <property type="molecule type" value="Genomic_DNA"/>
</dbReference>
<organism evidence="2 3">
    <name type="scientific">Lentilactobacillus kisonensis DSM 19906 = JCM 15041</name>
    <dbReference type="NCBI Taxonomy" id="1423766"/>
    <lineage>
        <taxon>Bacteria</taxon>
        <taxon>Bacillati</taxon>
        <taxon>Bacillota</taxon>
        <taxon>Bacilli</taxon>
        <taxon>Lactobacillales</taxon>
        <taxon>Lactobacillaceae</taxon>
        <taxon>Lentilactobacillus</taxon>
    </lineage>
</organism>
<protein>
    <recommendedName>
        <fullName evidence="4">TIGR00730 family protein</fullName>
    </recommendedName>
</protein>
<evidence type="ECO:0000256" key="1">
    <source>
        <dbReference type="ARBA" id="ARBA00006763"/>
    </source>
</evidence>
<sequence length="92" mass="10433">MPGGVGTLEEITQSFSWARLNDNPNPCAFYNVNHYYQPLIAMFDQMVTAGFLSADDRQKLIFSDSLSAIQQFMTSYIPPQVRTYDEDQPSNS</sequence>
<dbReference type="AlphaFoldDB" id="A0A0R1NLF1"/>
<dbReference type="SUPFAM" id="SSF102405">
    <property type="entry name" value="MCP/YpsA-like"/>
    <property type="match status" value="1"/>
</dbReference>
<dbReference type="Pfam" id="PF03641">
    <property type="entry name" value="Lysine_decarbox"/>
    <property type="match status" value="1"/>
</dbReference>
<dbReference type="GO" id="GO:0009691">
    <property type="term" value="P:cytokinin biosynthetic process"/>
    <property type="evidence" value="ECO:0007669"/>
    <property type="project" value="TreeGrafter"/>
</dbReference>
<gene>
    <name evidence="2" type="ORF">FC98_GL000817</name>
</gene>
<comment type="caution">
    <text evidence="2">The sequence shown here is derived from an EMBL/GenBank/DDBJ whole genome shotgun (WGS) entry which is preliminary data.</text>
</comment>
<proteinExistence type="inferred from homology"/>
<comment type="similarity">
    <text evidence="1">Belongs to the LOG family.</text>
</comment>
<dbReference type="InterPro" id="IPR031100">
    <property type="entry name" value="LOG_fam"/>
</dbReference>
<reference evidence="2 3" key="1">
    <citation type="journal article" date="2015" name="Genome Announc.">
        <title>Expanding the biotechnology potential of lactobacilli through comparative genomics of 213 strains and associated genera.</title>
        <authorList>
            <person name="Sun Z."/>
            <person name="Harris H.M."/>
            <person name="McCann A."/>
            <person name="Guo C."/>
            <person name="Argimon S."/>
            <person name="Zhang W."/>
            <person name="Yang X."/>
            <person name="Jeffery I.B."/>
            <person name="Cooney J.C."/>
            <person name="Kagawa T.F."/>
            <person name="Liu W."/>
            <person name="Song Y."/>
            <person name="Salvetti E."/>
            <person name="Wrobel A."/>
            <person name="Rasinkangas P."/>
            <person name="Parkhill J."/>
            <person name="Rea M.C."/>
            <person name="O'Sullivan O."/>
            <person name="Ritari J."/>
            <person name="Douillard F.P."/>
            <person name="Paul Ross R."/>
            <person name="Yang R."/>
            <person name="Briner A.E."/>
            <person name="Felis G.E."/>
            <person name="de Vos W.M."/>
            <person name="Barrangou R."/>
            <person name="Klaenhammer T.R."/>
            <person name="Caufield P.W."/>
            <person name="Cui Y."/>
            <person name="Zhang H."/>
            <person name="O'Toole P.W."/>
        </authorList>
    </citation>
    <scope>NUCLEOTIDE SEQUENCE [LARGE SCALE GENOMIC DNA]</scope>
    <source>
        <strain evidence="2 3">DSM 19906</strain>
    </source>
</reference>
<dbReference type="PANTHER" id="PTHR31223:SF70">
    <property type="entry name" value="LOG FAMILY PROTEIN YJL055W"/>
    <property type="match status" value="1"/>
</dbReference>
<dbReference type="GO" id="GO:0016799">
    <property type="term" value="F:hydrolase activity, hydrolyzing N-glycosyl compounds"/>
    <property type="evidence" value="ECO:0007669"/>
    <property type="project" value="TreeGrafter"/>
</dbReference>
<accession>A0A0R1NLF1</accession>
<dbReference type="Gene3D" id="3.40.50.450">
    <property type="match status" value="1"/>
</dbReference>